<dbReference type="InterPro" id="IPR038717">
    <property type="entry name" value="Tc1-like_DDE_dom"/>
</dbReference>
<dbReference type="RefSeq" id="WP_198867408.1">
    <property type="nucleotide sequence ID" value="NZ_CP066310.1"/>
</dbReference>
<dbReference type="InterPro" id="IPR009057">
    <property type="entry name" value="Homeodomain-like_sf"/>
</dbReference>
<dbReference type="Pfam" id="PF13565">
    <property type="entry name" value="HTH_32"/>
    <property type="match status" value="1"/>
</dbReference>
<evidence type="ECO:0000313" key="3">
    <source>
        <dbReference type="Proteomes" id="UP000596192"/>
    </source>
</evidence>
<dbReference type="NCBIfam" id="NF033545">
    <property type="entry name" value="transpos_IS630"/>
    <property type="match status" value="1"/>
</dbReference>
<dbReference type="AlphaFoldDB" id="A0AAP9YEI9"/>
<dbReference type="Proteomes" id="UP000596192">
    <property type="component" value="Chromosome"/>
</dbReference>
<protein>
    <submittedName>
        <fullName evidence="2">IS630 family transposase</fullName>
    </submittedName>
</protein>
<name>A0AAP9YEI9_9GAMM</name>
<evidence type="ECO:0000313" key="2">
    <source>
        <dbReference type="EMBL" id="QQE89822.1"/>
    </source>
</evidence>
<organism evidence="2 3">
    <name type="scientific">Azotobacter chroococcum</name>
    <dbReference type="NCBI Taxonomy" id="353"/>
    <lineage>
        <taxon>Bacteria</taxon>
        <taxon>Pseudomonadati</taxon>
        <taxon>Pseudomonadota</taxon>
        <taxon>Gammaproteobacteria</taxon>
        <taxon>Pseudomonadales</taxon>
        <taxon>Pseudomonadaceae</taxon>
        <taxon>Azotobacter</taxon>
    </lineage>
</organism>
<dbReference type="EMBL" id="CP066310">
    <property type="protein sequence ID" value="QQE89822.1"/>
    <property type="molecule type" value="Genomic_DNA"/>
</dbReference>
<dbReference type="SUPFAM" id="SSF46689">
    <property type="entry name" value="Homeodomain-like"/>
    <property type="match status" value="1"/>
</dbReference>
<dbReference type="Pfam" id="PF13358">
    <property type="entry name" value="DDE_3"/>
    <property type="match status" value="1"/>
</dbReference>
<feature type="domain" description="Tc1-like transposase DDE" evidence="1">
    <location>
        <begin position="187"/>
        <end position="337"/>
    </location>
</feature>
<accession>A0AAP9YEI9</accession>
<reference evidence="2 3" key="1">
    <citation type="submission" date="2020-12" db="EMBL/GenBank/DDBJ databases">
        <title>Genomic Analysis and Response surface optimization of nitrogen-fixing conditions for A. chroococcum strain HR1, Isolation from rhizosphere soil.</title>
        <authorList>
            <person name="Li J."/>
            <person name="Yang H."/>
            <person name="Liu H."/>
            <person name="Wang C."/>
            <person name="Tian Y."/>
            <person name="Lu X.Y."/>
        </authorList>
    </citation>
    <scope>NUCLEOTIDE SEQUENCE [LARGE SCALE GENOMIC DNA]</scope>
    <source>
        <strain evidence="2 3">HR1</strain>
    </source>
</reference>
<dbReference type="InterPro" id="IPR047655">
    <property type="entry name" value="Transpos_IS630-like"/>
</dbReference>
<evidence type="ECO:0000259" key="1">
    <source>
        <dbReference type="Pfam" id="PF13358"/>
    </source>
</evidence>
<sequence>MEHYRIILNPQERARLQELTSKGRTAASQVINALILLACDRSQDQGPRKTSAQIAQMLGVSQRKIDNLKRRCVQEGLESVLVRKKPRREYARKIDGELEARLIALSCGPAPEGHARWTLKLLAERAVELEYVDSLSSETVRRAPKKNELKPWRKVGWVIPPKASGEFVAAMEQVLDVYSRPYDEGHPVVCMDETPRQLIRQVREPLEAVPGHPGREDYEYERAGTCNVFVACEPLTGRRIAKVTEYKKRQDWALFLQDIAQAWSGAERITLVMDNLNTHSAASLYETFMPEQAKALRDRFEFVYTPKHGSWLNMAEIEINVLAGQCLDRRIDSLERMRKEVAAWQQRRNQLDAKINWQFTTQDARVKLRSLYPQIEVC</sequence>
<proteinExistence type="predicted"/>
<gene>
    <name evidence="2" type="ORF">GKQ51_05700</name>
</gene>